<dbReference type="AlphaFoldDB" id="A0ABD0RIP6"/>
<gene>
    <name evidence="1" type="ORF">M9458_006316</name>
</gene>
<comment type="caution">
    <text evidence="1">The sequence shown here is derived from an EMBL/GenBank/DDBJ whole genome shotgun (WGS) entry which is preliminary data.</text>
</comment>
<dbReference type="EMBL" id="JAMKFB020000003">
    <property type="protein sequence ID" value="KAL0197776.1"/>
    <property type="molecule type" value="Genomic_DNA"/>
</dbReference>
<feature type="non-terminal residue" evidence="1">
    <location>
        <position position="94"/>
    </location>
</feature>
<accession>A0ABD0RIP6</accession>
<sequence length="94" mass="10712">MRLRMPSLRVKRQPSLPKDHFEGVVVDYLQPSHEEVALKDLQIDPGLDSADPLHMQLLIPTHTALRPARACHSRESVRSLRRASSLHDIDGMRD</sequence>
<reference evidence="1 2" key="1">
    <citation type="submission" date="2024-05" db="EMBL/GenBank/DDBJ databases">
        <title>Genome sequencing and assembly of Indian major carp, Cirrhinus mrigala (Hamilton, 1822).</title>
        <authorList>
            <person name="Mohindra V."/>
            <person name="Chowdhury L.M."/>
            <person name="Lal K."/>
            <person name="Jena J.K."/>
        </authorList>
    </citation>
    <scope>NUCLEOTIDE SEQUENCE [LARGE SCALE GENOMIC DNA]</scope>
    <source>
        <strain evidence="1">CM1030</strain>
        <tissue evidence="1">Blood</tissue>
    </source>
</reference>
<organism evidence="1 2">
    <name type="scientific">Cirrhinus mrigala</name>
    <name type="common">Mrigala</name>
    <dbReference type="NCBI Taxonomy" id="683832"/>
    <lineage>
        <taxon>Eukaryota</taxon>
        <taxon>Metazoa</taxon>
        <taxon>Chordata</taxon>
        <taxon>Craniata</taxon>
        <taxon>Vertebrata</taxon>
        <taxon>Euteleostomi</taxon>
        <taxon>Actinopterygii</taxon>
        <taxon>Neopterygii</taxon>
        <taxon>Teleostei</taxon>
        <taxon>Ostariophysi</taxon>
        <taxon>Cypriniformes</taxon>
        <taxon>Cyprinidae</taxon>
        <taxon>Labeoninae</taxon>
        <taxon>Labeonini</taxon>
        <taxon>Cirrhinus</taxon>
    </lineage>
</organism>
<protein>
    <submittedName>
        <fullName evidence="1">Uncharacterized protein</fullName>
    </submittedName>
</protein>
<name>A0ABD0RIP6_CIRMR</name>
<dbReference type="Proteomes" id="UP001529510">
    <property type="component" value="Unassembled WGS sequence"/>
</dbReference>
<evidence type="ECO:0000313" key="2">
    <source>
        <dbReference type="Proteomes" id="UP001529510"/>
    </source>
</evidence>
<proteinExistence type="predicted"/>
<keyword evidence="2" id="KW-1185">Reference proteome</keyword>
<evidence type="ECO:0000313" key="1">
    <source>
        <dbReference type="EMBL" id="KAL0197776.1"/>
    </source>
</evidence>